<dbReference type="AlphaFoldDB" id="E0TEG8"/>
<protein>
    <submittedName>
        <fullName evidence="6">ABC-1</fullName>
    </submittedName>
</protein>
<keyword evidence="3" id="KW-0547">Nucleotide-binding</keyword>
<keyword evidence="2" id="KW-0808">Transferase</keyword>
<feature type="domain" description="ABC1 atypical kinase-like" evidence="5">
    <location>
        <begin position="100"/>
        <end position="339"/>
    </location>
</feature>
<accession>E0TEG8</accession>
<reference evidence="6 7" key="2">
    <citation type="journal article" date="2011" name="J. Bacteriol.">
        <title>Complete genome sequence of strain HTCC2503T of Parvularcula bermudensis, the type species of the order "Parvularculales" in the class Alphaproteobacteria.</title>
        <authorList>
            <person name="Oh H.M."/>
            <person name="Kang I."/>
            <person name="Vergin K.L."/>
            <person name="Kang D."/>
            <person name="Rhee K.H."/>
            <person name="Giovannoni S.J."/>
            <person name="Cho J.C."/>
        </authorList>
    </citation>
    <scope>NUCLEOTIDE SEQUENCE [LARGE SCALE GENOMIC DNA]</scope>
    <source>
        <strain evidence="7">ATCC BAA-594 / HTCC2503 / KCTC 12087</strain>
    </source>
</reference>
<dbReference type="SUPFAM" id="SSF56112">
    <property type="entry name" value="Protein kinase-like (PK-like)"/>
    <property type="match status" value="1"/>
</dbReference>
<dbReference type="Proteomes" id="UP000001302">
    <property type="component" value="Chromosome"/>
</dbReference>
<keyword evidence="4" id="KW-0067">ATP-binding</keyword>
<dbReference type="InterPro" id="IPR004147">
    <property type="entry name" value="ABC1_dom"/>
</dbReference>
<dbReference type="eggNOG" id="COG0661">
    <property type="taxonomic scope" value="Bacteria"/>
</dbReference>
<dbReference type="InterPro" id="IPR051409">
    <property type="entry name" value="Atypical_kinase_ADCK"/>
</dbReference>
<evidence type="ECO:0000259" key="5">
    <source>
        <dbReference type="Pfam" id="PF03109"/>
    </source>
</evidence>
<comment type="similarity">
    <text evidence="1">Belongs to the protein kinase superfamily. ADCK protein kinase family.</text>
</comment>
<dbReference type="STRING" id="314260.PB2503_11984"/>
<dbReference type="GO" id="GO:0016740">
    <property type="term" value="F:transferase activity"/>
    <property type="evidence" value="ECO:0007669"/>
    <property type="project" value="UniProtKB-KW"/>
</dbReference>
<dbReference type="KEGG" id="pbr:PB2503_11984"/>
<evidence type="ECO:0000313" key="6">
    <source>
        <dbReference type="EMBL" id="ADM10440.1"/>
    </source>
</evidence>
<dbReference type="GO" id="GO:0005524">
    <property type="term" value="F:ATP binding"/>
    <property type="evidence" value="ECO:0007669"/>
    <property type="project" value="UniProtKB-KW"/>
</dbReference>
<dbReference type="PANTHER" id="PTHR43851">
    <property type="match status" value="1"/>
</dbReference>
<name>E0TEG8_PARBH</name>
<dbReference type="HOGENOM" id="CLU_006533_9_3_5"/>
<dbReference type="CDD" id="cd13970">
    <property type="entry name" value="ABC1_ADCK3"/>
    <property type="match status" value="1"/>
</dbReference>
<evidence type="ECO:0000256" key="2">
    <source>
        <dbReference type="ARBA" id="ARBA00022679"/>
    </source>
</evidence>
<dbReference type="InterPro" id="IPR034646">
    <property type="entry name" value="ADCK3_dom"/>
</dbReference>
<evidence type="ECO:0000256" key="4">
    <source>
        <dbReference type="ARBA" id="ARBA00022840"/>
    </source>
</evidence>
<dbReference type="Pfam" id="PF03109">
    <property type="entry name" value="ABC1"/>
    <property type="match status" value="1"/>
</dbReference>
<dbReference type="RefSeq" id="WP_013301414.1">
    <property type="nucleotide sequence ID" value="NC_014414.1"/>
</dbReference>
<evidence type="ECO:0000313" key="7">
    <source>
        <dbReference type="Proteomes" id="UP000001302"/>
    </source>
</evidence>
<reference evidence="7" key="1">
    <citation type="submission" date="2010-08" db="EMBL/GenBank/DDBJ databases">
        <title>Genome sequence of Parvularcula bermudensis HTCC2503.</title>
        <authorList>
            <person name="Kang D.-M."/>
            <person name="Oh H.-M."/>
            <person name="Cho J.-C."/>
        </authorList>
    </citation>
    <scope>NUCLEOTIDE SEQUENCE [LARGE SCALE GENOMIC DNA]</scope>
    <source>
        <strain evidence="7">ATCC BAA-594 / HTCC2503 / KCTC 12087</strain>
    </source>
</reference>
<keyword evidence="7" id="KW-1185">Reference proteome</keyword>
<dbReference type="EMBL" id="CP002156">
    <property type="protein sequence ID" value="ADM10440.1"/>
    <property type="molecule type" value="Genomic_DNA"/>
</dbReference>
<gene>
    <name evidence="6" type="ordered locus">PB2503_11984</name>
</gene>
<dbReference type="InterPro" id="IPR011009">
    <property type="entry name" value="Kinase-like_dom_sf"/>
</dbReference>
<proteinExistence type="inferred from homology"/>
<dbReference type="OrthoDB" id="9795390at2"/>
<dbReference type="GO" id="GO:0006744">
    <property type="term" value="P:ubiquinone biosynthetic process"/>
    <property type="evidence" value="ECO:0007669"/>
    <property type="project" value="TreeGrafter"/>
</dbReference>
<evidence type="ECO:0000256" key="1">
    <source>
        <dbReference type="ARBA" id="ARBA00009670"/>
    </source>
</evidence>
<evidence type="ECO:0000256" key="3">
    <source>
        <dbReference type="ARBA" id="ARBA00022741"/>
    </source>
</evidence>
<dbReference type="PANTHER" id="PTHR43851:SF3">
    <property type="entry name" value="COENZYME Q8"/>
    <property type="match status" value="1"/>
</dbReference>
<organism evidence="6 7">
    <name type="scientific">Parvularcula bermudensis (strain ATCC BAA-594 / HTCC2503 / KCTC 12087)</name>
    <dbReference type="NCBI Taxonomy" id="314260"/>
    <lineage>
        <taxon>Bacteria</taxon>
        <taxon>Pseudomonadati</taxon>
        <taxon>Pseudomonadota</taxon>
        <taxon>Alphaproteobacteria</taxon>
        <taxon>Parvularculales</taxon>
        <taxon>Parvularculaceae</taxon>
        <taxon>Parvularcula</taxon>
    </lineage>
</organism>
<sequence>MAAEDDDRPGLKVPSGRLSRMVSMGGLAGGIAGNMLVEGGKRLAKGERPSLNELLLTPGNANRVADQLSRLRGAAMKVGQLISMDAGEIVPPELAELLARLRSSAHAMPAKQLRSVLNDQWGRGWISNFERFDVTPLAAASIGQVHRGLTKDGRDLAIKVQYPGVRESIDSDVDNVMSLIKLSGVLPKSLDLKPLLDEAKAQLHEEADYRREAEYLSRFVALLGEDDRFCLPKAYDDLTTTDVLAMDYLPGNPIESVEHLDQVERDRVATLLFDLFIHEIYSYRLMQTDPNFANFLYHPKTKKVVLLDFGATREFEEDFTECYRRLAVGGLSGDQEMVRAAAAGIGFSTDGMATEKAQLLMDMLSISLEPVRENAPFDFGKSDIAQRLRDKGLAFRQDGDFGPVPKPQALFLHRKVAGIYLLAHRLKARVNVRALLNPFIPEVSE</sequence>